<dbReference type="Proteomes" id="UP001280121">
    <property type="component" value="Unassembled WGS sequence"/>
</dbReference>
<dbReference type="EMBL" id="JANJYI010000009">
    <property type="protein sequence ID" value="KAK2634544.1"/>
    <property type="molecule type" value="Genomic_DNA"/>
</dbReference>
<evidence type="ECO:0000256" key="1">
    <source>
        <dbReference type="PROSITE-ProRule" id="PRU00176"/>
    </source>
</evidence>
<dbReference type="GO" id="GO:0003723">
    <property type="term" value="F:RNA binding"/>
    <property type="evidence" value="ECO:0007669"/>
    <property type="project" value="UniProtKB-UniRule"/>
</dbReference>
<dbReference type="AlphaFoldDB" id="A0AAD9WKH6"/>
<feature type="domain" description="RRM" evidence="2">
    <location>
        <begin position="1"/>
        <end position="67"/>
    </location>
</feature>
<dbReference type="PROSITE" id="PS50102">
    <property type="entry name" value="RRM"/>
    <property type="match status" value="1"/>
</dbReference>
<dbReference type="Pfam" id="PF00076">
    <property type="entry name" value="RRM_1"/>
    <property type="match status" value="1"/>
</dbReference>
<evidence type="ECO:0000313" key="4">
    <source>
        <dbReference type="Proteomes" id="UP001280121"/>
    </source>
</evidence>
<dbReference type="SUPFAM" id="SSF54928">
    <property type="entry name" value="RNA-binding domain, RBD"/>
    <property type="match status" value="1"/>
</dbReference>
<organism evidence="3 4">
    <name type="scientific">Dipteronia dyeriana</name>
    <dbReference type="NCBI Taxonomy" id="168575"/>
    <lineage>
        <taxon>Eukaryota</taxon>
        <taxon>Viridiplantae</taxon>
        <taxon>Streptophyta</taxon>
        <taxon>Embryophyta</taxon>
        <taxon>Tracheophyta</taxon>
        <taxon>Spermatophyta</taxon>
        <taxon>Magnoliopsida</taxon>
        <taxon>eudicotyledons</taxon>
        <taxon>Gunneridae</taxon>
        <taxon>Pentapetalae</taxon>
        <taxon>rosids</taxon>
        <taxon>malvids</taxon>
        <taxon>Sapindales</taxon>
        <taxon>Sapindaceae</taxon>
        <taxon>Hippocastanoideae</taxon>
        <taxon>Acereae</taxon>
        <taxon>Dipteronia</taxon>
    </lineage>
</organism>
<proteinExistence type="predicted"/>
<keyword evidence="1" id="KW-0694">RNA-binding</keyword>
<keyword evidence="4" id="KW-1185">Reference proteome</keyword>
<comment type="caution">
    <text evidence="3">The sequence shown here is derived from an EMBL/GenBank/DDBJ whole genome shotgun (WGS) entry which is preliminary data.</text>
</comment>
<sequence>MDSVCLLGLFKTFGKVRNVFLSAENSSRRSRFAFIRFEIVNEAIKVAKTTNGMHVYSWPIVTKLAEFGRDKRNFSESKTSHVVGIEKELKQGSKRFQTKMVFEKGRSFTKVARGSQKNRSVSEEKMVKKQFVMTWEIRQNDKEWLNRCAVSILIDFTPVNSVNKRQQDKGFGFSLTYLGYKGIL</sequence>
<dbReference type="Gene3D" id="3.30.70.330">
    <property type="match status" value="1"/>
</dbReference>
<accession>A0AAD9WKH6</accession>
<dbReference type="InterPro" id="IPR012677">
    <property type="entry name" value="Nucleotide-bd_a/b_plait_sf"/>
</dbReference>
<dbReference type="InterPro" id="IPR035979">
    <property type="entry name" value="RBD_domain_sf"/>
</dbReference>
<dbReference type="CDD" id="cd00590">
    <property type="entry name" value="RRM_SF"/>
    <property type="match status" value="1"/>
</dbReference>
<protein>
    <recommendedName>
        <fullName evidence="2">RRM domain-containing protein</fullName>
    </recommendedName>
</protein>
<reference evidence="3" key="1">
    <citation type="journal article" date="2023" name="Plant J.">
        <title>Genome sequences and population genomics provide insights into the demographic history, inbreeding, and mutation load of two 'living fossil' tree species of Dipteronia.</title>
        <authorList>
            <person name="Feng Y."/>
            <person name="Comes H.P."/>
            <person name="Chen J."/>
            <person name="Zhu S."/>
            <person name="Lu R."/>
            <person name="Zhang X."/>
            <person name="Li P."/>
            <person name="Qiu J."/>
            <person name="Olsen K.M."/>
            <person name="Qiu Y."/>
        </authorList>
    </citation>
    <scope>NUCLEOTIDE SEQUENCE</scope>
    <source>
        <strain evidence="3">KIB01</strain>
    </source>
</reference>
<evidence type="ECO:0000313" key="3">
    <source>
        <dbReference type="EMBL" id="KAK2634544.1"/>
    </source>
</evidence>
<name>A0AAD9WKH6_9ROSI</name>
<dbReference type="InterPro" id="IPR000504">
    <property type="entry name" value="RRM_dom"/>
</dbReference>
<evidence type="ECO:0000259" key="2">
    <source>
        <dbReference type="PROSITE" id="PS50102"/>
    </source>
</evidence>
<gene>
    <name evidence="3" type="ORF">Ddye_029336</name>
</gene>